<dbReference type="Proteomes" id="UP000532746">
    <property type="component" value="Unassembled WGS sequence"/>
</dbReference>
<dbReference type="GO" id="GO:0016887">
    <property type="term" value="F:ATP hydrolysis activity"/>
    <property type="evidence" value="ECO:0007669"/>
    <property type="project" value="InterPro"/>
</dbReference>
<dbReference type="PROSITE" id="PS50990">
    <property type="entry name" value="PEPTIDASE_C39"/>
    <property type="match status" value="1"/>
</dbReference>
<gene>
    <name evidence="13" type="ORF">HNQ93_003439</name>
</gene>
<evidence type="ECO:0000256" key="8">
    <source>
        <dbReference type="ARBA" id="ARBA00043264"/>
    </source>
</evidence>
<dbReference type="EMBL" id="JACHGG010000005">
    <property type="protein sequence ID" value="MBB6060565.1"/>
    <property type="molecule type" value="Genomic_DNA"/>
</dbReference>
<dbReference type="PANTHER" id="PTHR24221">
    <property type="entry name" value="ATP-BINDING CASSETTE SUB-FAMILY B"/>
    <property type="match status" value="1"/>
</dbReference>
<keyword evidence="8" id="KW-0080">Bacteriocin transport</keyword>
<dbReference type="RefSeq" id="WP_183404640.1">
    <property type="nucleotide sequence ID" value="NZ_JACHGG010000005.1"/>
</dbReference>
<dbReference type="InterPro" id="IPR027417">
    <property type="entry name" value="P-loop_NTPase"/>
</dbReference>
<evidence type="ECO:0000256" key="6">
    <source>
        <dbReference type="ARBA" id="ARBA00022989"/>
    </source>
</evidence>
<feature type="domain" description="ABC transmembrane type-1" evidence="11">
    <location>
        <begin position="267"/>
        <end position="548"/>
    </location>
</feature>
<dbReference type="GO" id="GO:0006508">
    <property type="term" value="P:proteolysis"/>
    <property type="evidence" value="ECO:0007669"/>
    <property type="project" value="InterPro"/>
</dbReference>
<dbReference type="GO" id="GO:0034040">
    <property type="term" value="F:ATPase-coupled lipid transmembrane transporter activity"/>
    <property type="evidence" value="ECO:0007669"/>
    <property type="project" value="TreeGrafter"/>
</dbReference>
<accession>A0A7W9T319</accession>
<dbReference type="SUPFAM" id="SSF52540">
    <property type="entry name" value="P-loop containing nucleoside triphosphate hydrolases"/>
    <property type="match status" value="1"/>
</dbReference>
<feature type="domain" description="ABC transporter" evidence="10">
    <location>
        <begin position="583"/>
        <end position="797"/>
    </location>
</feature>
<evidence type="ECO:0000313" key="14">
    <source>
        <dbReference type="Proteomes" id="UP000532746"/>
    </source>
</evidence>
<evidence type="ECO:0000256" key="4">
    <source>
        <dbReference type="ARBA" id="ARBA00022840"/>
    </source>
</evidence>
<keyword evidence="3" id="KW-0547">Nucleotide-binding</keyword>
<protein>
    <submittedName>
        <fullName evidence="13">Subfamily B ATP-binding cassette protein HlyB/CyaB</fullName>
    </submittedName>
</protein>
<feature type="transmembrane region" description="Helical" evidence="9">
    <location>
        <begin position="375"/>
        <end position="398"/>
    </location>
</feature>
<keyword evidence="4 13" id="KW-0067">ATP-binding</keyword>
<evidence type="ECO:0000256" key="1">
    <source>
        <dbReference type="ARBA" id="ARBA00004651"/>
    </source>
</evidence>
<dbReference type="Gene3D" id="1.20.1560.10">
    <property type="entry name" value="ABC transporter type 1, transmembrane domain"/>
    <property type="match status" value="1"/>
</dbReference>
<evidence type="ECO:0000259" key="12">
    <source>
        <dbReference type="PROSITE" id="PS50990"/>
    </source>
</evidence>
<dbReference type="SUPFAM" id="SSF90123">
    <property type="entry name" value="ABC transporter transmembrane region"/>
    <property type="match status" value="1"/>
</dbReference>
<keyword evidence="14" id="KW-1185">Reference proteome</keyword>
<dbReference type="GO" id="GO:0043213">
    <property type="term" value="P:bacteriocin transport"/>
    <property type="evidence" value="ECO:0007669"/>
    <property type="project" value="UniProtKB-KW"/>
</dbReference>
<evidence type="ECO:0000256" key="2">
    <source>
        <dbReference type="ARBA" id="ARBA00022692"/>
    </source>
</evidence>
<reference evidence="13 14" key="1">
    <citation type="submission" date="2020-08" db="EMBL/GenBank/DDBJ databases">
        <title>Genomic Encyclopedia of Type Strains, Phase IV (KMG-IV): sequencing the most valuable type-strain genomes for metagenomic binning, comparative biology and taxonomic classification.</title>
        <authorList>
            <person name="Goeker M."/>
        </authorList>
    </citation>
    <scope>NUCLEOTIDE SEQUENCE [LARGE SCALE GENOMIC DNA]</scope>
    <source>
        <strain evidence="13 14">DSM 26718</strain>
    </source>
</reference>
<organism evidence="13 14">
    <name type="scientific">Hymenobacter luteus</name>
    <dbReference type="NCBI Taxonomy" id="1411122"/>
    <lineage>
        <taxon>Bacteria</taxon>
        <taxon>Pseudomonadati</taxon>
        <taxon>Bacteroidota</taxon>
        <taxon>Cytophagia</taxon>
        <taxon>Cytophagales</taxon>
        <taxon>Hymenobacteraceae</taxon>
        <taxon>Hymenobacter</taxon>
    </lineage>
</organism>
<dbReference type="Pfam" id="PF03412">
    <property type="entry name" value="Peptidase_C39"/>
    <property type="match status" value="1"/>
</dbReference>
<dbReference type="Gene3D" id="3.40.50.300">
    <property type="entry name" value="P-loop containing nucleotide triphosphate hydrolases"/>
    <property type="match status" value="1"/>
</dbReference>
<dbReference type="PANTHER" id="PTHR24221:SF654">
    <property type="entry name" value="ATP-BINDING CASSETTE SUB-FAMILY B MEMBER 6"/>
    <property type="match status" value="1"/>
</dbReference>
<evidence type="ECO:0000259" key="10">
    <source>
        <dbReference type="PROSITE" id="PS50893"/>
    </source>
</evidence>
<feature type="transmembrane region" description="Helical" evidence="9">
    <location>
        <begin position="265"/>
        <end position="285"/>
    </location>
</feature>
<dbReference type="InterPro" id="IPR005074">
    <property type="entry name" value="Peptidase_C39"/>
</dbReference>
<dbReference type="AlphaFoldDB" id="A0A7W9T319"/>
<comment type="caution">
    <text evidence="13">The sequence shown here is derived from an EMBL/GenBank/DDBJ whole genome shotgun (WGS) entry which is preliminary data.</text>
</comment>
<dbReference type="PROSITE" id="PS50929">
    <property type="entry name" value="ABC_TM1F"/>
    <property type="match status" value="1"/>
</dbReference>
<evidence type="ECO:0000256" key="5">
    <source>
        <dbReference type="ARBA" id="ARBA00022927"/>
    </source>
</evidence>
<dbReference type="GO" id="GO:0005524">
    <property type="term" value="F:ATP binding"/>
    <property type="evidence" value="ECO:0007669"/>
    <property type="project" value="UniProtKB-KW"/>
</dbReference>
<keyword evidence="2 9" id="KW-0812">Transmembrane</keyword>
<feature type="transmembrane region" description="Helical" evidence="9">
    <location>
        <begin position="297"/>
        <end position="315"/>
    </location>
</feature>
<dbReference type="InterPro" id="IPR003593">
    <property type="entry name" value="AAA+_ATPase"/>
</dbReference>
<feature type="transmembrane region" description="Helical" evidence="9">
    <location>
        <begin position="486"/>
        <end position="508"/>
    </location>
</feature>
<dbReference type="Pfam" id="PF00005">
    <property type="entry name" value="ABC_tran"/>
    <property type="match status" value="1"/>
</dbReference>
<keyword evidence="6 9" id="KW-1133">Transmembrane helix</keyword>
<feature type="transmembrane region" description="Helical" evidence="9">
    <location>
        <begin position="404"/>
        <end position="426"/>
    </location>
</feature>
<keyword evidence="5" id="KW-0653">Protein transport</keyword>
<dbReference type="InterPro" id="IPR039421">
    <property type="entry name" value="Type_1_exporter"/>
</dbReference>
<dbReference type="GO" id="GO:0005886">
    <property type="term" value="C:plasma membrane"/>
    <property type="evidence" value="ECO:0007669"/>
    <property type="project" value="UniProtKB-SubCell"/>
</dbReference>
<feature type="domain" description="Peptidase C39" evidence="12">
    <location>
        <begin position="5"/>
        <end position="134"/>
    </location>
</feature>
<dbReference type="InterPro" id="IPR036640">
    <property type="entry name" value="ABC1_TM_sf"/>
</dbReference>
<keyword evidence="7 9" id="KW-0472">Membrane</keyword>
<dbReference type="Gene3D" id="3.90.70.10">
    <property type="entry name" value="Cysteine proteinases"/>
    <property type="match status" value="1"/>
</dbReference>
<evidence type="ECO:0000259" key="11">
    <source>
        <dbReference type="PROSITE" id="PS50929"/>
    </source>
</evidence>
<evidence type="ECO:0000256" key="3">
    <source>
        <dbReference type="ARBA" id="ARBA00022741"/>
    </source>
</evidence>
<evidence type="ECO:0000313" key="13">
    <source>
        <dbReference type="EMBL" id="MBB6060565.1"/>
    </source>
</evidence>
<evidence type="ECO:0000256" key="7">
    <source>
        <dbReference type="ARBA" id="ARBA00023136"/>
    </source>
</evidence>
<dbReference type="InterPro" id="IPR011527">
    <property type="entry name" value="ABC1_TM_dom"/>
</dbReference>
<dbReference type="GO" id="GO:0140359">
    <property type="term" value="F:ABC-type transporter activity"/>
    <property type="evidence" value="ECO:0007669"/>
    <property type="project" value="InterPro"/>
</dbReference>
<evidence type="ECO:0000256" key="9">
    <source>
        <dbReference type="SAM" id="Phobius"/>
    </source>
</evidence>
<comment type="subcellular location">
    <subcellularLocation>
        <location evidence="1">Cell membrane</location>
        <topology evidence="1">Multi-pass membrane protein</topology>
    </subcellularLocation>
</comment>
<keyword evidence="5" id="KW-0813">Transport</keyword>
<dbReference type="GO" id="GO:0008233">
    <property type="term" value="F:peptidase activity"/>
    <property type="evidence" value="ECO:0007669"/>
    <property type="project" value="InterPro"/>
</dbReference>
<dbReference type="PROSITE" id="PS50893">
    <property type="entry name" value="ABC_TRANSPORTER_2"/>
    <property type="match status" value="1"/>
</dbReference>
<name>A0A7W9T319_9BACT</name>
<proteinExistence type="predicted"/>
<dbReference type="SMART" id="SM00382">
    <property type="entry name" value="AAA"/>
    <property type="match status" value="1"/>
</dbReference>
<sequence>MVDCQLKNNDCGVSAVKTVFNIFSQDISRKYIQQHIFLDDKGSRITDLQDFLERHEFAATLRVLDVHHLQTDPSAIQEHLPFIMPIQHQNGLHYVVVDKCKAGKLRVLDPAKASTYYVSLHELKNMAHFSKSYWDLLQLEQKLTLLCNQELTTYHIKLEQALTTNDASTLFNKLTYFTYLKENFGLKDNKAEKDFLEDLLFHQEVGALPKHFRSLKDEKNRIKLRAAMVLTVKPKQPKPAPAASRPEQSPYLTLLRDLGRNRRIWYIYIFAALFSAFTAQLSVFINQILIDYILPSYQLNMLVVFAIGVGVFKLFDLATSLNVSFVGIHMGNLLDKYFLTRFDEKLNAYSIPYVQSFKRGDLTERLSDAFKLKAFFLRFFTKILVDLSVSLYSLGILFYIDWKLTLVVCGVMVAFAGWFYLVTPTLKQNERLRFMRKSDYFTRMIEKLDGLQVLKSFRIEEVYSRKLGQIVDQLLKVQLKNKYLDLVNLSVVSIITIAASLLIIVVLAKKAINTNAISLGQIVTYIALSERVFATLRALLAENLVLQENEVVLKRYIDFEEPPTAAPADSSGNGIEEFTVSRLQLQNLSFGYNPQELVLQNLTLGAEIGDKIRIEGSNGSGKSTLSKLLTGLYTPSGGAMLLNDTDQRFYNPDKVKEKLVLVTNEDILFNDSIEFNITFGRKVSTARILDLARRIGLYEFLASKEEGLAFLISENGRNLSTGQRKKILLLRALFSTADVLILDEVLSGVDAASRTQIEALLNQLSTKILIVISHEPIDYIRFTKQYRLAHGTLIVQA</sequence>
<dbReference type="Pfam" id="PF00664">
    <property type="entry name" value="ABC_membrane"/>
    <property type="match status" value="1"/>
</dbReference>
<dbReference type="InterPro" id="IPR003439">
    <property type="entry name" value="ABC_transporter-like_ATP-bd"/>
</dbReference>
<dbReference type="GO" id="GO:0015031">
    <property type="term" value="P:protein transport"/>
    <property type="evidence" value="ECO:0007669"/>
    <property type="project" value="UniProtKB-KW"/>
</dbReference>